<dbReference type="InterPro" id="IPR015424">
    <property type="entry name" value="PyrdxlP-dep_Trfase"/>
</dbReference>
<comment type="caution">
    <text evidence="13">The sequence shown here is derived from an EMBL/GenBank/DDBJ whole genome shotgun (WGS) entry which is preliminary data.</text>
</comment>
<dbReference type="PANTHER" id="PTHR43586">
    <property type="entry name" value="CYSTEINE DESULFURASE"/>
    <property type="match status" value="1"/>
</dbReference>
<dbReference type="NCBIfam" id="TIGR01979">
    <property type="entry name" value="sufS"/>
    <property type="match status" value="1"/>
</dbReference>
<sequence length="416" mass="44675">MAKITTAPQSGTISPLIPREAFPLLANSDVAGRPVIYLDSAASAQKPAAVLQRQRLFYETGYANIHRGVYPLSDAATEAYEAARRTVAGFLHAAPSEIVFTRSATESINLVANSYATAFLREGDEILISLLEHHANFVPWQAVAQRHGFKLRVAPISESGDLDLEAFPKLLSSRTKLVCLTAAANTLGTVTPLQRIIPMAHQAGAKVLVDAAQAAPHGLADLQQWDCDFLALTGHKLYGPDGIGILFGKADLLAAMPPWQLGGDMIRSVRIDGTDYAEPPQRFEAGTPPIGAAIGLAAAIDFFRQVDPAAIREHDQRLLDYALDRLGDVPGLTVIGRPAERVGILSFTMEGIHPHDAGSLLGAEGICVRTGFHCAQPLMDHLGLSGTIRASFGLYTGSEDIDRLVEALEKVRQILR</sequence>
<evidence type="ECO:0000256" key="2">
    <source>
        <dbReference type="ARBA" id="ARBA00002824"/>
    </source>
</evidence>
<dbReference type="CDD" id="cd06453">
    <property type="entry name" value="SufS_like"/>
    <property type="match status" value="1"/>
</dbReference>
<dbReference type="Proteomes" id="UP001279642">
    <property type="component" value="Unassembled WGS sequence"/>
</dbReference>
<dbReference type="InterPro" id="IPR010970">
    <property type="entry name" value="Cys_dSase_SufS"/>
</dbReference>
<name>A0ABU5EFS9_9PROT</name>
<dbReference type="InterPro" id="IPR015422">
    <property type="entry name" value="PyrdxlP-dep_Trfase_small"/>
</dbReference>
<evidence type="ECO:0000313" key="13">
    <source>
        <dbReference type="EMBL" id="MDY0885057.1"/>
    </source>
</evidence>
<protein>
    <recommendedName>
        <fullName evidence="6 11">Cysteine desulfurase</fullName>
        <ecNumber evidence="5 11">2.8.1.7</ecNumber>
    </recommendedName>
</protein>
<evidence type="ECO:0000313" key="14">
    <source>
        <dbReference type="Proteomes" id="UP001279642"/>
    </source>
</evidence>
<evidence type="ECO:0000256" key="3">
    <source>
        <dbReference type="ARBA" id="ARBA00003120"/>
    </source>
</evidence>
<dbReference type="InterPro" id="IPR015421">
    <property type="entry name" value="PyrdxlP-dep_Trfase_major"/>
</dbReference>
<feature type="domain" description="Aminotransferase class V" evidence="12">
    <location>
        <begin position="36"/>
        <end position="404"/>
    </location>
</feature>
<organism evidence="13 14">
    <name type="scientific">Dongia soli</name>
    <dbReference type="NCBI Taxonomy" id="600628"/>
    <lineage>
        <taxon>Bacteria</taxon>
        <taxon>Pseudomonadati</taxon>
        <taxon>Pseudomonadota</taxon>
        <taxon>Alphaproteobacteria</taxon>
        <taxon>Rhodospirillales</taxon>
        <taxon>Dongiaceae</taxon>
        <taxon>Dongia</taxon>
    </lineage>
</organism>
<evidence type="ECO:0000256" key="1">
    <source>
        <dbReference type="ARBA" id="ARBA00001933"/>
    </source>
</evidence>
<dbReference type="InterPro" id="IPR020578">
    <property type="entry name" value="Aminotrans_V_PyrdxlP_BS"/>
</dbReference>
<dbReference type="RefSeq" id="WP_320510128.1">
    <property type="nucleotide sequence ID" value="NZ_JAXCLW010000007.1"/>
</dbReference>
<dbReference type="Gene3D" id="3.90.1150.10">
    <property type="entry name" value="Aspartate Aminotransferase, domain 1"/>
    <property type="match status" value="1"/>
</dbReference>
<comment type="cofactor">
    <cofactor evidence="1 10">
        <name>pyridoxal 5'-phosphate</name>
        <dbReference type="ChEBI" id="CHEBI:597326"/>
    </cofactor>
</comment>
<dbReference type="PROSITE" id="PS00595">
    <property type="entry name" value="AA_TRANSFER_CLASS_5"/>
    <property type="match status" value="1"/>
</dbReference>
<dbReference type="EMBL" id="JAXCLW010000007">
    <property type="protein sequence ID" value="MDY0885057.1"/>
    <property type="molecule type" value="Genomic_DNA"/>
</dbReference>
<evidence type="ECO:0000256" key="7">
    <source>
        <dbReference type="ARBA" id="ARBA00022679"/>
    </source>
</evidence>
<evidence type="ECO:0000256" key="5">
    <source>
        <dbReference type="ARBA" id="ARBA00012239"/>
    </source>
</evidence>
<comment type="catalytic activity">
    <reaction evidence="9 11">
        <text>(sulfur carrier)-H + L-cysteine = (sulfur carrier)-SH + L-alanine</text>
        <dbReference type="Rhea" id="RHEA:43892"/>
        <dbReference type="Rhea" id="RHEA-COMP:14737"/>
        <dbReference type="Rhea" id="RHEA-COMP:14739"/>
        <dbReference type="ChEBI" id="CHEBI:29917"/>
        <dbReference type="ChEBI" id="CHEBI:35235"/>
        <dbReference type="ChEBI" id="CHEBI:57972"/>
        <dbReference type="ChEBI" id="CHEBI:64428"/>
        <dbReference type="EC" id="2.8.1.7"/>
    </reaction>
</comment>
<dbReference type="InterPro" id="IPR016454">
    <property type="entry name" value="Cysteine_dSase"/>
</dbReference>
<keyword evidence="7 11" id="KW-0808">Transferase</keyword>
<evidence type="ECO:0000256" key="9">
    <source>
        <dbReference type="ARBA" id="ARBA00050776"/>
    </source>
</evidence>
<dbReference type="EC" id="2.8.1.7" evidence="5 11"/>
<comment type="function">
    <text evidence="3">Catalyzes the removal of elemental sulfur atoms from cysteine to produce alanine. Seems to participate in the biosynthesis of the nitrogenase metalloclusters by providing the inorganic sulfur required for the Fe-S core formation.</text>
</comment>
<dbReference type="SUPFAM" id="SSF53383">
    <property type="entry name" value="PLP-dependent transferases"/>
    <property type="match status" value="1"/>
</dbReference>
<evidence type="ECO:0000256" key="11">
    <source>
        <dbReference type="RuleBase" id="RU004506"/>
    </source>
</evidence>
<evidence type="ECO:0000256" key="4">
    <source>
        <dbReference type="ARBA" id="ARBA00010447"/>
    </source>
</evidence>
<dbReference type="PANTHER" id="PTHR43586:SF8">
    <property type="entry name" value="CYSTEINE DESULFURASE 1, CHLOROPLASTIC"/>
    <property type="match status" value="1"/>
</dbReference>
<comment type="function">
    <text evidence="2 11">Catalyzes the removal of elemental sulfur and selenium atoms from L-cysteine, L-cystine, L-selenocysteine, and L-selenocystine to produce L-alanine.</text>
</comment>
<evidence type="ECO:0000256" key="6">
    <source>
        <dbReference type="ARBA" id="ARBA00013558"/>
    </source>
</evidence>
<gene>
    <name evidence="13" type="ORF">SMD27_19595</name>
</gene>
<dbReference type="PIRSF" id="PIRSF005572">
    <property type="entry name" value="NifS"/>
    <property type="match status" value="1"/>
</dbReference>
<dbReference type="Pfam" id="PF00266">
    <property type="entry name" value="Aminotran_5"/>
    <property type="match status" value="1"/>
</dbReference>
<dbReference type="GO" id="GO:0031071">
    <property type="term" value="F:cysteine desulfurase activity"/>
    <property type="evidence" value="ECO:0007669"/>
    <property type="project" value="UniProtKB-EC"/>
</dbReference>
<keyword evidence="14" id="KW-1185">Reference proteome</keyword>
<keyword evidence="8 11" id="KW-0663">Pyridoxal phosphate</keyword>
<evidence type="ECO:0000256" key="10">
    <source>
        <dbReference type="RuleBase" id="RU004504"/>
    </source>
</evidence>
<evidence type="ECO:0000259" key="12">
    <source>
        <dbReference type="Pfam" id="PF00266"/>
    </source>
</evidence>
<evidence type="ECO:0000256" key="8">
    <source>
        <dbReference type="ARBA" id="ARBA00022898"/>
    </source>
</evidence>
<accession>A0ABU5EFS9</accession>
<dbReference type="InterPro" id="IPR000192">
    <property type="entry name" value="Aminotrans_V_dom"/>
</dbReference>
<comment type="similarity">
    <text evidence="4 11">Belongs to the class-V pyridoxal-phosphate-dependent aminotransferase family. Csd subfamily.</text>
</comment>
<dbReference type="Gene3D" id="3.40.640.10">
    <property type="entry name" value="Type I PLP-dependent aspartate aminotransferase-like (Major domain)"/>
    <property type="match status" value="1"/>
</dbReference>
<proteinExistence type="inferred from homology"/>
<reference evidence="13 14" key="1">
    <citation type="journal article" date="2016" name="Antonie Van Leeuwenhoek">
        <title>Dongia soli sp. nov., isolated from soil from Dokdo, Korea.</title>
        <authorList>
            <person name="Kim D.U."/>
            <person name="Lee H."/>
            <person name="Kim H."/>
            <person name="Kim S.G."/>
            <person name="Ka J.O."/>
        </authorList>
    </citation>
    <scope>NUCLEOTIDE SEQUENCE [LARGE SCALE GENOMIC DNA]</scope>
    <source>
        <strain evidence="13 14">D78</strain>
    </source>
</reference>